<dbReference type="Pfam" id="PF14341">
    <property type="entry name" value="PilX_N"/>
    <property type="match status" value="1"/>
</dbReference>
<gene>
    <name evidence="3" type="ORF">JJB74_14910</name>
</gene>
<sequence length="201" mass="20638">MIQRAACRQRGASMIVALIMLLLMTLLGLTTYRLGGTSTQVVGNLQQHNQALAAAQSTIEQVFSNGTFPQNPGSALPAPCNGTPNTNCVDVNGDGTADITVQIGSLPASGQMQAAPCVQQVKPMLNSALNLSRPDDAGCAVGVAQSYGVAGANNTMSMCAETLWDIDAVATDATAQATATVSAGIKVRTSTDDVNSTYNCN</sequence>
<organism evidence="3 4">
    <name type="scientific">Noviherbaspirillum pedocola</name>
    <dbReference type="NCBI Taxonomy" id="2801341"/>
    <lineage>
        <taxon>Bacteria</taxon>
        <taxon>Pseudomonadati</taxon>
        <taxon>Pseudomonadota</taxon>
        <taxon>Betaproteobacteria</taxon>
        <taxon>Burkholderiales</taxon>
        <taxon>Oxalobacteraceae</taxon>
        <taxon>Noviherbaspirillum</taxon>
    </lineage>
</organism>
<keyword evidence="1" id="KW-0472">Membrane</keyword>
<comment type="caution">
    <text evidence="3">The sequence shown here is derived from an EMBL/GenBank/DDBJ whole genome shotgun (WGS) entry which is preliminary data.</text>
</comment>
<dbReference type="RefSeq" id="WP_200592809.1">
    <property type="nucleotide sequence ID" value="NZ_JAEPBG010000006.1"/>
</dbReference>
<feature type="transmembrane region" description="Helical" evidence="1">
    <location>
        <begin position="12"/>
        <end position="32"/>
    </location>
</feature>
<name>A0A934T1M0_9BURK</name>
<proteinExistence type="predicted"/>
<dbReference type="Proteomes" id="UP000622890">
    <property type="component" value="Unassembled WGS sequence"/>
</dbReference>
<dbReference type="AlphaFoldDB" id="A0A934T1M0"/>
<dbReference type="InterPro" id="IPR025746">
    <property type="entry name" value="PilX_N_dom"/>
</dbReference>
<evidence type="ECO:0000259" key="2">
    <source>
        <dbReference type="Pfam" id="PF14341"/>
    </source>
</evidence>
<evidence type="ECO:0000313" key="4">
    <source>
        <dbReference type="Proteomes" id="UP000622890"/>
    </source>
</evidence>
<keyword evidence="1" id="KW-1133">Transmembrane helix</keyword>
<evidence type="ECO:0000313" key="3">
    <source>
        <dbReference type="EMBL" id="MBK4735908.1"/>
    </source>
</evidence>
<keyword evidence="1" id="KW-0812">Transmembrane</keyword>
<dbReference type="EMBL" id="JAEPBG010000006">
    <property type="protein sequence ID" value="MBK4735908.1"/>
    <property type="molecule type" value="Genomic_DNA"/>
</dbReference>
<evidence type="ECO:0000256" key="1">
    <source>
        <dbReference type="SAM" id="Phobius"/>
    </source>
</evidence>
<feature type="domain" description="Type 4 fimbrial biogenesis protein PilX N-terminal" evidence="2">
    <location>
        <begin position="10"/>
        <end position="58"/>
    </location>
</feature>
<protein>
    <recommendedName>
        <fullName evidence="2">Type 4 fimbrial biogenesis protein PilX N-terminal domain-containing protein</fullName>
    </recommendedName>
</protein>
<reference evidence="3" key="1">
    <citation type="submission" date="2021-01" db="EMBL/GenBank/DDBJ databases">
        <title>Genome sequence of strain Noviherbaspirillum sp. DKR-6.</title>
        <authorList>
            <person name="Chaudhary D.K."/>
        </authorList>
    </citation>
    <scope>NUCLEOTIDE SEQUENCE</scope>
    <source>
        <strain evidence="3">DKR-6</strain>
    </source>
</reference>
<keyword evidence="4" id="KW-1185">Reference proteome</keyword>
<accession>A0A934T1M0</accession>